<dbReference type="GO" id="GO:0030674">
    <property type="term" value="F:protein-macromolecule adaptor activity"/>
    <property type="evidence" value="ECO:0007669"/>
    <property type="project" value="TreeGrafter"/>
</dbReference>
<dbReference type="InterPro" id="IPR051865">
    <property type="entry name" value="WD-repeat_CDT2_adapter"/>
</dbReference>
<dbReference type="Gene3D" id="2.130.10.10">
    <property type="entry name" value="YVTN repeat-like/Quinoprotein amine dehydrogenase"/>
    <property type="match status" value="2"/>
</dbReference>
<dbReference type="OrthoDB" id="2096344at2759"/>
<dbReference type="GO" id="GO:0043161">
    <property type="term" value="P:proteasome-mediated ubiquitin-dependent protein catabolic process"/>
    <property type="evidence" value="ECO:0007669"/>
    <property type="project" value="TreeGrafter"/>
</dbReference>
<feature type="compositionally biased region" description="Low complexity" evidence="5">
    <location>
        <begin position="227"/>
        <end position="240"/>
    </location>
</feature>
<dbReference type="AlphaFoldDB" id="A0A267DYC0"/>
<feature type="non-terminal residue" evidence="6">
    <location>
        <position position="1"/>
    </location>
</feature>
<feature type="repeat" description="WD" evidence="4">
    <location>
        <begin position="256"/>
        <end position="297"/>
    </location>
</feature>
<feature type="region of interest" description="Disordered" evidence="5">
    <location>
        <begin position="203"/>
        <end position="260"/>
    </location>
</feature>
<reference evidence="6 7" key="1">
    <citation type="submission" date="2017-06" db="EMBL/GenBank/DDBJ databases">
        <title>A platform for efficient transgenesis in Macrostomum lignano, a flatworm model organism for stem cell research.</title>
        <authorList>
            <person name="Berezikov E."/>
        </authorList>
    </citation>
    <scope>NUCLEOTIDE SEQUENCE [LARGE SCALE GENOMIC DNA]</scope>
    <source>
        <strain evidence="6">DV1</strain>
        <tissue evidence="6">Whole organism</tissue>
    </source>
</reference>
<feature type="region of interest" description="Disordered" evidence="5">
    <location>
        <begin position="555"/>
        <end position="644"/>
    </location>
</feature>
<dbReference type="InterPro" id="IPR001680">
    <property type="entry name" value="WD40_rpt"/>
</dbReference>
<evidence type="ECO:0008006" key="8">
    <source>
        <dbReference type="Google" id="ProtNLM"/>
    </source>
</evidence>
<proteinExistence type="inferred from homology"/>
<sequence length="662" mass="70816">APSPVCGQTDMHNKHSLADAKLQCPRVFASLLRRPLGPLPSALSMSDSLSARPFPTEFLSHLELAWSDTLEVAGDVSPRVPPMQADFCKRPDRPSLLAVGDEEGGVLLMDTELPAGSGLLTAWRAHRNAIFDVQWMADSADQLLTASGDKTVRLHSCLDRREIRAFNGHTSSVKSLSCRPGEPASGGQFCSSSRDGTVRLWDSRTPGGSVGVIPDAHAGGPVIGSGSSAASRRAASSSTAARRRRSHATVGASSGGGGGASSVTCAVFIDSNSLATCGAADGVIKLWDIRALSASGSGALTPRRRRSSVSAPKPLTPRQILAYPGPGKPHGYSHLAFDRGRLFASCLDSAVYEFRPLMLRPEPSAVYRGQHRVDAFYSRVSVSPDGRFLAAGSNDCRVALYTTDWQQAGQPPALLSGFDAEVPVAVWCPGNCDPLRLATLSDDCTVRLWRLRRRRHWEMEGPAAEAERVRLRALASLADSGSGDGCWSCRWTIAVSSSSTPTFQTKLSTSLTGQQRQMNIRKFLSATLAAPSAAFSRPNPHQSPQRRQLTLLQQPALTPPSTPPPPPLSMLRDSTNTPNRRLSKRPAVKSPSPTAAHSPLRPLQLVNQQQPQSAKRRRVSRQSKLFSGGTPDRVRGVGDPAAASPSAQLITNYFKPLLPPAL</sequence>
<dbReference type="Proteomes" id="UP000215902">
    <property type="component" value="Unassembled WGS sequence"/>
</dbReference>
<evidence type="ECO:0000256" key="1">
    <source>
        <dbReference type="ARBA" id="ARBA00004906"/>
    </source>
</evidence>
<feature type="repeat" description="WD" evidence="4">
    <location>
        <begin position="166"/>
        <end position="205"/>
    </location>
</feature>
<evidence type="ECO:0000256" key="5">
    <source>
        <dbReference type="SAM" id="MobiDB-lite"/>
    </source>
</evidence>
<feature type="region of interest" description="Disordered" evidence="5">
    <location>
        <begin position="298"/>
        <end position="318"/>
    </location>
</feature>
<evidence type="ECO:0000256" key="2">
    <source>
        <dbReference type="ARBA" id="ARBA00022786"/>
    </source>
</evidence>
<dbReference type="SMART" id="SM00320">
    <property type="entry name" value="WD40"/>
    <property type="match status" value="5"/>
</dbReference>
<name>A0A267DYC0_9PLAT</name>
<dbReference type="PROSITE" id="PS50082">
    <property type="entry name" value="WD_REPEATS_2"/>
    <property type="match status" value="2"/>
</dbReference>
<feature type="region of interest" description="Disordered" evidence="5">
    <location>
        <begin position="172"/>
        <end position="191"/>
    </location>
</feature>
<keyword evidence="2" id="KW-0833">Ubl conjugation pathway</keyword>
<dbReference type="STRING" id="282301.A0A267DYC0"/>
<evidence type="ECO:0000256" key="4">
    <source>
        <dbReference type="PROSITE-ProRule" id="PRU00221"/>
    </source>
</evidence>
<dbReference type="GO" id="GO:0005634">
    <property type="term" value="C:nucleus"/>
    <property type="evidence" value="ECO:0007669"/>
    <property type="project" value="TreeGrafter"/>
</dbReference>
<dbReference type="PROSITE" id="PS50294">
    <property type="entry name" value="WD_REPEATS_REGION"/>
    <property type="match status" value="1"/>
</dbReference>
<dbReference type="InterPro" id="IPR036322">
    <property type="entry name" value="WD40_repeat_dom_sf"/>
</dbReference>
<dbReference type="PANTHER" id="PTHR22852:SF0">
    <property type="entry name" value="DENTICLELESS PROTEIN HOMOLOG"/>
    <property type="match status" value="1"/>
</dbReference>
<keyword evidence="7" id="KW-1185">Reference proteome</keyword>
<organism evidence="6 7">
    <name type="scientific">Macrostomum lignano</name>
    <dbReference type="NCBI Taxonomy" id="282301"/>
    <lineage>
        <taxon>Eukaryota</taxon>
        <taxon>Metazoa</taxon>
        <taxon>Spiralia</taxon>
        <taxon>Lophotrochozoa</taxon>
        <taxon>Platyhelminthes</taxon>
        <taxon>Rhabditophora</taxon>
        <taxon>Macrostomorpha</taxon>
        <taxon>Macrostomida</taxon>
        <taxon>Macrostomidae</taxon>
        <taxon>Macrostomum</taxon>
    </lineage>
</organism>
<dbReference type="PANTHER" id="PTHR22852">
    <property type="entry name" value="LETHAL 2 DENTICLELESS PROTEIN RETINOIC ACID-REGULATED NUCLEAR MATRIX-ASSOCIATED PROTEIN"/>
    <property type="match status" value="1"/>
</dbReference>
<evidence type="ECO:0000313" key="7">
    <source>
        <dbReference type="Proteomes" id="UP000215902"/>
    </source>
</evidence>
<evidence type="ECO:0000256" key="3">
    <source>
        <dbReference type="ARBA" id="ARBA00038344"/>
    </source>
</evidence>
<comment type="similarity">
    <text evidence="3">Belongs to the WD repeat cdt2 family.</text>
</comment>
<comment type="caution">
    <text evidence="6">The sequence shown here is derived from an EMBL/GenBank/DDBJ whole genome shotgun (WGS) entry which is preliminary data.</text>
</comment>
<keyword evidence="4" id="KW-0853">WD repeat</keyword>
<feature type="compositionally biased region" description="Pro residues" evidence="5">
    <location>
        <begin position="557"/>
        <end position="568"/>
    </location>
</feature>
<accession>A0A267DYC0</accession>
<dbReference type="EMBL" id="NIVC01002958">
    <property type="protein sequence ID" value="PAA54166.1"/>
    <property type="molecule type" value="Genomic_DNA"/>
</dbReference>
<comment type="pathway">
    <text evidence="1">Protein modification; protein ubiquitination.</text>
</comment>
<dbReference type="InterPro" id="IPR015943">
    <property type="entry name" value="WD40/YVTN_repeat-like_dom_sf"/>
</dbReference>
<evidence type="ECO:0000313" key="6">
    <source>
        <dbReference type="EMBL" id="PAA54166.1"/>
    </source>
</evidence>
<protein>
    <recommendedName>
        <fullName evidence="8">WD_REPEATS_REGION domain-containing protein</fullName>
    </recommendedName>
</protein>
<dbReference type="SUPFAM" id="SSF50978">
    <property type="entry name" value="WD40 repeat-like"/>
    <property type="match status" value="1"/>
</dbReference>
<gene>
    <name evidence="6" type="ORF">BOX15_Mlig030272g1</name>
</gene>
<dbReference type="Pfam" id="PF00400">
    <property type="entry name" value="WD40"/>
    <property type="match status" value="4"/>
</dbReference>